<evidence type="ECO:0000313" key="8">
    <source>
        <dbReference type="Proteomes" id="UP001302126"/>
    </source>
</evidence>
<dbReference type="InterPro" id="IPR001279">
    <property type="entry name" value="Metallo-B-lactamas"/>
</dbReference>
<name>A0AAN6WT22_9PEZI</name>
<evidence type="ECO:0000256" key="3">
    <source>
        <dbReference type="ARBA" id="ARBA00022723"/>
    </source>
</evidence>
<keyword evidence="5" id="KW-0862">Zinc</keyword>
<comment type="cofactor">
    <cofactor evidence="1">
        <name>Zn(2+)</name>
        <dbReference type="ChEBI" id="CHEBI:29105"/>
    </cofactor>
</comment>
<gene>
    <name evidence="7" type="ORF">QBC35DRAFT_497754</name>
</gene>
<dbReference type="PANTHER" id="PTHR23131">
    <property type="entry name" value="ENDORIBONUCLEASE LACTB2"/>
    <property type="match status" value="1"/>
</dbReference>
<keyword evidence="8" id="KW-1185">Reference proteome</keyword>
<reference evidence="7" key="2">
    <citation type="submission" date="2023-05" db="EMBL/GenBank/DDBJ databases">
        <authorList>
            <consortium name="Lawrence Berkeley National Laboratory"/>
            <person name="Steindorff A."/>
            <person name="Hensen N."/>
            <person name="Bonometti L."/>
            <person name="Westerberg I."/>
            <person name="Brannstrom I.O."/>
            <person name="Guillou S."/>
            <person name="Cros-Aarteil S."/>
            <person name="Calhoun S."/>
            <person name="Haridas S."/>
            <person name="Kuo A."/>
            <person name="Mondo S."/>
            <person name="Pangilinan J."/>
            <person name="Riley R."/>
            <person name="Labutti K."/>
            <person name="Andreopoulos B."/>
            <person name="Lipzen A."/>
            <person name="Chen C."/>
            <person name="Yanf M."/>
            <person name="Daum C."/>
            <person name="Ng V."/>
            <person name="Clum A."/>
            <person name="Ohm R."/>
            <person name="Martin F."/>
            <person name="Silar P."/>
            <person name="Natvig D."/>
            <person name="Lalanne C."/>
            <person name="Gautier V."/>
            <person name="Ament-Velasquez S.L."/>
            <person name="Kruys A."/>
            <person name="Hutchinson M.I."/>
            <person name="Powell A.J."/>
            <person name="Barry K."/>
            <person name="Miller A.N."/>
            <person name="Grigoriev I.V."/>
            <person name="Debuchy R."/>
            <person name="Gladieux P."/>
            <person name="Thoren M.H."/>
            <person name="Johannesson H."/>
        </authorList>
    </citation>
    <scope>NUCLEOTIDE SEQUENCE</scope>
    <source>
        <strain evidence="7">PSN309</strain>
    </source>
</reference>
<keyword evidence="3" id="KW-0479">Metal-binding</keyword>
<dbReference type="SUPFAM" id="SSF56281">
    <property type="entry name" value="Metallo-hydrolase/oxidoreductase"/>
    <property type="match status" value="1"/>
</dbReference>
<dbReference type="Gene3D" id="3.60.15.10">
    <property type="entry name" value="Ribonuclease Z/Hydroxyacylglutathione hydrolase-like"/>
    <property type="match status" value="1"/>
</dbReference>
<dbReference type="GO" id="GO:0044550">
    <property type="term" value="P:secondary metabolite biosynthetic process"/>
    <property type="evidence" value="ECO:0007669"/>
    <property type="project" value="TreeGrafter"/>
</dbReference>
<dbReference type="Pfam" id="PF00753">
    <property type="entry name" value="Lactamase_B"/>
    <property type="match status" value="1"/>
</dbReference>
<evidence type="ECO:0000256" key="5">
    <source>
        <dbReference type="ARBA" id="ARBA00022833"/>
    </source>
</evidence>
<dbReference type="CDD" id="cd07722">
    <property type="entry name" value="LACTB2-like_MBL-fold"/>
    <property type="match status" value="1"/>
</dbReference>
<organism evidence="7 8">
    <name type="scientific">Podospora australis</name>
    <dbReference type="NCBI Taxonomy" id="1536484"/>
    <lineage>
        <taxon>Eukaryota</taxon>
        <taxon>Fungi</taxon>
        <taxon>Dikarya</taxon>
        <taxon>Ascomycota</taxon>
        <taxon>Pezizomycotina</taxon>
        <taxon>Sordariomycetes</taxon>
        <taxon>Sordariomycetidae</taxon>
        <taxon>Sordariales</taxon>
        <taxon>Podosporaceae</taxon>
        <taxon>Podospora</taxon>
    </lineage>
</organism>
<dbReference type="InterPro" id="IPR050662">
    <property type="entry name" value="Sec-metab_biosynth-thioest"/>
</dbReference>
<dbReference type="PANTHER" id="PTHR23131:SF0">
    <property type="entry name" value="ENDORIBONUCLEASE LACTB2"/>
    <property type="match status" value="1"/>
</dbReference>
<dbReference type="EMBL" id="MU864396">
    <property type="protein sequence ID" value="KAK4187833.1"/>
    <property type="molecule type" value="Genomic_DNA"/>
</dbReference>
<dbReference type="GO" id="GO:0046872">
    <property type="term" value="F:metal ion binding"/>
    <property type="evidence" value="ECO:0007669"/>
    <property type="project" value="UniProtKB-KW"/>
</dbReference>
<accession>A0AAN6WT22</accession>
<evidence type="ECO:0000256" key="2">
    <source>
        <dbReference type="ARBA" id="ARBA00006759"/>
    </source>
</evidence>
<evidence type="ECO:0000313" key="7">
    <source>
        <dbReference type="EMBL" id="KAK4187833.1"/>
    </source>
</evidence>
<dbReference type="Proteomes" id="UP001302126">
    <property type="component" value="Unassembled WGS sequence"/>
</dbReference>
<comment type="caution">
    <text evidence="7">The sequence shown here is derived from an EMBL/GenBank/DDBJ whole genome shotgun (WGS) entry which is preliminary data.</text>
</comment>
<dbReference type="InterPro" id="IPR041516">
    <property type="entry name" value="LACTB2_WH"/>
</dbReference>
<evidence type="ECO:0000259" key="6">
    <source>
        <dbReference type="SMART" id="SM00849"/>
    </source>
</evidence>
<reference evidence="7" key="1">
    <citation type="journal article" date="2023" name="Mol. Phylogenet. Evol.">
        <title>Genome-scale phylogeny and comparative genomics of the fungal order Sordariales.</title>
        <authorList>
            <person name="Hensen N."/>
            <person name="Bonometti L."/>
            <person name="Westerberg I."/>
            <person name="Brannstrom I.O."/>
            <person name="Guillou S."/>
            <person name="Cros-Aarteil S."/>
            <person name="Calhoun S."/>
            <person name="Haridas S."/>
            <person name="Kuo A."/>
            <person name="Mondo S."/>
            <person name="Pangilinan J."/>
            <person name="Riley R."/>
            <person name="LaButti K."/>
            <person name="Andreopoulos B."/>
            <person name="Lipzen A."/>
            <person name="Chen C."/>
            <person name="Yan M."/>
            <person name="Daum C."/>
            <person name="Ng V."/>
            <person name="Clum A."/>
            <person name="Steindorff A."/>
            <person name="Ohm R.A."/>
            <person name="Martin F."/>
            <person name="Silar P."/>
            <person name="Natvig D.O."/>
            <person name="Lalanne C."/>
            <person name="Gautier V."/>
            <person name="Ament-Velasquez S.L."/>
            <person name="Kruys A."/>
            <person name="Hutchinson M.I."/>
            <person name="Powell A.J."/>
            <person name="Barry K."/>
            <person name="Miller A.N."/>
            <person name="Grigoriev I.V."/>
            <person name="Debuchy R."/>
            <person name="Gladieux P."/>
            <person name="Hiltunen Thoren M."/>
            <person name="Johannesson H."/>
        </authorList>
    </citation>
    <scope>NUCLEOTIDE SEQUENCE</scope>
    <source>
        <strain evidence="7">PSN309</strain>
    </source>
</reference>
<protein>
    <recommendedName>
        <fullName evidence="6">Metallo-beta-lactamase domain-containing protein</fullName>
    </recommendedName>
</protein>
<keyword evidence="4" id="KW-0378">Hydrolase</keyword>
<feature type="domain" description="Metallo-beta-lactamase" evidence="6">
    <location>
        <begin position="53"/>
        <end position="215"/>
    </location>
</feature>
<dbReference type="GO" id="GO:0016787">
    <property type="term" value="F:hydrolase activity"/>
    <property type="evidence" value="ECO:0007669"/>
    <property type="project" value="UniProtKB-KW"/>
</dbReference>
<dbReference type="AlphaFoldDB" id="A0AAN6WT22"/>
<proteinExistence type="inferred from homology"/>
<evidence type="ECO:0000256" key="4">
    <source>
        <dbReference type="ARBA" id="ARBA00022801"/>
    </source>
</evidence>
<evidence type="ECO:0000256" key="1">
    <source>
        <dbReference type="ARBA" id="ARBA00001947"/>
    </source>
</evidence>
<dbReference type="InterPro" id="IPR036866">
    <property type="entry name" value="RibonucZ/Hydroxyglut_hydro"/>
</dbReference>
<dbReference type="SMART" id="SM00849">
    <property type="entry name" value="Lactamase_B"/>
    <property type="match status" value="1"/>
</dbReference>
<comment type="similarity">
    <text evidence="2">Belongs to the metallo-beta-lactamase superfamily. Glyoxalase II family.</text>
</comment>
<dbReference type="FunFam" id="3.60.15.10:FF:000041">
    <property type="entry name" value="Metallo-beta-lactamase domain protein"/>
    <property type="match status" value="1"/>
</dbReference>
<dbReference type="InterPro" id="IPR036388">
    <property type="entry name" value="WH-like_DNA-bd_sf"/>
</dbReference>
<dbReference type="InterPro" id="IPR047921">
    <property type="entry name" value="LACTB2-like_MBL-fold"/>
</dbReference>
<dbReference type="Gene3D" id="1.10.10.10">
    <property type="entry name" value="Winged helix-like DNA-binding domain superfamily/Winged helix DNA-binding domain"/>
    <property type="match status" value="1"/>
</dbReference>
<sequence>MRLPLAGVSKHHRLSLKPKMASFQFPSLPEVSRLTPSCIRILAGNPSKFTLQGTNTYLLGTGPKRLLIDTGEGKPSWIAALKRTLAEENASIQDAIITHWHHDHVGGISDILAAWPGIKLHKHQPNYQNPEKHPFLPISDGQLFSVSGAELKAVHTPGHTIDHMVLFWVSENAMFTGDNVLGHGTAVFEDLSTYLASLQKMRSLSGFTGQAYPGHGPVVENGQAKIKEYIQHRQQREDQVVQFLSRPGAVDASANTTRSGSGSAADGGGWEVMEMVRSIYRDIPENLHLPAAGGVVQILRKLQREGRVQLVFPARDGEPEKWRLVSSTSSPGRESVL</sequence>
<dbReference type="Pfam" id="PF17778">
    <property type="entry name" value="WHD_BLACT"/>
    <property type="match status" value="1"/>
</dbReference>